<protein>
    <submittedName>
        <fullName evidence="1">Uncharacterized protein</fullName>
    </submittedName>
</protein>
<evidence type="ECO:0000313" key="1">
    <source>
        <dbReference type="EMBL" id="KAH1089979.1"/>
    </source>
</evidence>
<dbReference type="EMBL" id="JAIQCV010000006">
    <property type="protein sequence ID" value="KAH1089979.1"/>
    <property type="molecule type" value="Genomic_DNA"/>
</dbReference>
<comment type="caution">
    <text evidence="1">The sequence shown here is derived from an EMBL/GenBank/DDBJ whole genome shotgun (WGS) entry which is preliminary data.</text>
</comment>
<keyword evidence="2" id="KW-1185">Reference proteome</keyword>
<name>A0A9D4A4Z0_9ROSI</name>
<gene>
    <name evidence="1" type="ORF">J1N35_017236</name>
</gene>
<sequence>MHAFALSLMSLLEVVSQSLKTWNIRFVLIIIAFVAYLDGALEKLAKSLLEVVCMTKSSRLVYLLTKPNSFNAEFSFQNVCNSLIPLFFGGWNGCETIVFYNTR</sequence>
<accession>A0A9D4A4Z0</accession>
<dbReference type="Proteomes" id="UP000828251">
    <property type="component" value="Unassembled WGS sequence"/>
</dbReference>
<evidence type="ECO:0000313" key="2">
    <source>
        <dbReference type="Proteomes" id="UP000828251"/>
    </source>
</evidence>
<reference evidence="1 2" key="1">
    <citation type="journal article" date="2021" name="Plant Biotechnol. J.">
        <title>Multi-omics assisted identification of the key and species-specific regulatory components of drought-tolerant mechanisms in Gossypium stocksii.</title>
        <authorList>
            <person name="Yu D."/>
            <person name="Ke L."/>
            <person name="Zhang D."/>
            <person name="Wu Y."/>
            <person name="Sun Y."/>
            <person name="Mei J."/>
            <person name="Sun J."/>
            <person name="Sun Y."/>
        </authorList>
    </citation>
    <scope>NUCLEOTIDE SEQUENCE [LARGE SCALE GENOMIC DNA]</scope>
    <source>
        <strain evidence="2">cv. E1</strain>
        <tissue evidence="1">Leaf</tissue>
    </source>
</reference>
<organism evidence="1 2">
    <name type="scientific">Gossypium stocksii</name>
    <dbReference type="NCBI Taxonomy" id="47602"/>
    <lineage>
        <taxon>Eukaryota</taxon>
        <taxon>Viridiplantae</taxon>
        <taxon>Streptophyta</taxon>
        <taxon>Embryophyta</taxon>
        <taxon>Tracheophyta</taxon>
        <taxon>Spermatophyta</taxon>
        <taxon>Magnoliopsida</taxon>
        <taxon>eudicotyledons</taxon>
        <taxon>Gunneridae</taxon>
        <taxon>Pentapetalae</taxon>
        <taxon>rosids</taxon>
        <taxon>malvids</taxon>
        <taxon>Malvales</taxon>
        <taxon>Malvaceae</taxon>
        <taxon>Malvoideae</taxon>
        <taxon>Gossypium</taxon>
    </lineage>
</organism>
<proteinExistence type="predicted"/>
<dbReference type="AlphaFoldDB" id="A0A9D4A4Z0"/>